<dbReference type="EMBL" id="JALJOQ010000084">
    <property type="protein sequence ID" value="KAK9800229.1"/>
    <property type="molecule type" value="Genomic_DNA"/>
</dbReference>
<dbReference type="GO" id="GO:0003700">
    <property type="term" value="F:DNA-binding transcription factor activity"/>
    <property type="evidence" value="ECO:0007669"/>
    <property type="project" value="InterPro"/>
</dbReference>
<proteinExistence type="predicted"/>
<dbReference type="Pfam" id="PF07716">
    <property type="entry name" value="bZIP_2"/>
    <property type="match status" value="1"/>
</dbReference>
<organism evidence="3 4">
    <name type="scientific">Symbiochloris irregularis</name>
    <dbReference type="NCBI Taxonomy" id="706552"/>
    <lineage>
        <taxon>Eukaryota</taxon>
        <taxon>Viridiplantae</taxon>
        <taxon>Chlorophyta</taxon>
        <taxon>core chlorophytes</taxon>
        <taxon>Trebouxiophyceae</taxon>
        <taxon>Trebouxiales</taxon>
        <taxon>Trebouxiaceae</taxon>
        <taxon>Symbiochloris</taxon>
    </lineage>
</organism>
<feature type="domain" description="BZIP" evidence="2">
    <location>
        <begin position="124"/>
        <end position="139"/>
    </location>
</feature>
<accession>A0AAW1NZP1</accession>
<dbReference type="Gene3D" id="1.20.5.170">
    <property type="match status" value="1"/>
</dbReference>
<dbReference type="Proteomes" id="UP001465755">
    <property type="component" value="Unassembled WGS sequence"/>
</dbReference>
<name>A0AAW1NZP1_9CHLO</name>
<feature type="compositionally biased region" description="Polar residues" evidence="1">
    <location>
        <begin position="76"/>
        <end position="90"/>
    </location>
</feature>
<dbReference type="SMART" id="SM00338">
    <property type="entry name" value="BRLZ"/>
    <property type="match status" value="1"/>
</dbReference>
<dbReference type="CDD" id="cd14686">
    <property type="entry name" value="bZIP"/>
    <property type="match status" value="1"/>
</dbReference>
<keyword evidence="4" id="KW-1185">Reference proteome</keyword>
<gene>
    <name evidence="3" type="ORF">WJX73_001497</name>
</gene>
<dbReference type="SUPFAM" id="SSF57959">
    <property type="entry name" value="Leucine zipper domain"/>
    <property type="match status" value="1"/>
</dbReference>
<reference evidence="3 4" key="1">
    <citation type="journal article" date="2024" name="Nat. Commun.">
        <title>Phylogenomics reveals the evolutionary origins of lichenization in chlorophyte algae.</title>
        <authorList>
            <person name="Puginier C."/>
            <person name="Libourel C."/>
            <person name="Otte J."/>
            <person name="Skaloud P."/>
            <person name="Haon M."/>
            <person name="Grisel S."/>
            <person name="Petersen M."/>
            <person name="Berrin J.G."/>
            <person name="Delaux P.M."/>
            <person name="Dal Grande F."/>
            <person name="Keller J."/>
        </authorList>
    </citation>
    <scope>NUCLEOTIDE SEQUENCE [LARGE SCALE GENOMIC DNA]</scope>
    <source>
        <strain evidence="3 4">SAG 2036</strain>
    </source>
</reference>
<dbReference type="PROSITE" id="PS00036">
    <property type="entry name" value="BZIP_BASIC"/>
    <property type="match status" value="1"/>
</dbReference>
<evidence type="ECO:0000256" key="1">
    <source>
        <dbReference type="SAM" id="MobiDB-lite"/>
    </source>
</evidence>
<dbReference type="InterPro" id="IPR004827">
    <property type="entry name" value="bZIP"/>
</dbReference>
<sequence>MVGRSDGLGAGEYDQLDFVNFLSQIPADLGPAPGGVPQAHLNGYAASPHSLNIDIKGDVPDNSTWMPIFPASLGSTRFNSSPAQSVSPPQNDDALQFDSSRQGSAGIDSHNRAAECNAAEWKSRNKAKNREAQRRFRMKQKNRMATTEEAVEALTAQMQSLQTKAEALEARNRVLQHIVDTSSTHIRELVTEQEVDVKQQEIILRDSRAAYGRALCKEEMDVGSITIEQHMNDLFPRYLERLRELLSTSSPESEAELTNIVLLRRKEENRLGLFSHWPTAAKVWNLECTPQFGSPPQRQFWADVLMRSQLDASQRSALAAARVSLLQRMASIREQRQNTFAAVSVALLQQSQLGDSPALRDMRASLEEERLATLDFLHSAIDHILTPKQEALLDSLSYPWWPDLWTMADIAASLGRPAAAPNTNSLADEPVAGLPQLSTFELLHTPLLALGAGLQLKRSLALRELPRHILAAAAWLPPSISTLQHMSILDIMCGKYLPGSAESNGVRSSPPSA</sequence>
<dbReference type="InterPro" id="IPR046347">
    <property type="entry name" value="bZIP_sf"/>
</dbReference>
<dbReference type="AlphaFoldDB" id="A0AAW1NZP1"/>
<protein>
    <recommendedName>
        <fullName evidence="2">BZIP domain-containing protein</fullName>
    </recommendedName>
</protein>
<evidence type="ECO:0000313" key="3">
    <source>
        <dbReference type="EMBL" id="KAK9800229.1"/>
    </source>
</evidence>
<feature type="region of interest" description="Disordered" evidence="1">
    <location>
        <begin position="76"/>
        <end position="144"/>
    </location>
</feature>
<comment type="caution">
    <text evidence="3">The sequence shown here is derived from an EMBL/GenBank/DDBJ whole genome shotgun (WGS) entry which is preliminary data.</text>
</comment>
<evidence type="ECO:0000313" key="4">
    <source>
        <dbReference type="Proteomes" id="UP001465755"/>
    </source>
</evidence>
<evidence type="ECO:0000259" key="2">
    <source>
        <dbReference type="PROSITE" id="PS00036"/>
    </source>
</evidence>